<dbReference type="Proteomes" id="UP000678393">
    <property type="component" value="Unassembled WGS sequence"/>
</dbReference>
<feature type="compositionally biased region" description="Polar residues" evidence="2">
    <location>
        <begin position="1055"/>
        <end position="1069"/>
    </location>
</feature>
<comment type="caution">
    <text evidence="3">The sequence shown here is derived from an EMBL/GenBank/DDBJ whole genome shotgun (WGS) entry which is preliminary data.</text>
</comment>
<feature type="compositionally biased region" description="Basic and acidic residues" evidence="2">
    <location>
        <begin position="1018"/>
        <end position="1028"/>
    </location>
</feature>
<dbReference type="PROSITE" id="PS50082">
    <property type="entry name" value="WD_REPEATS_2"/>
    <property type="match status" value="2"/>
</dbReference>
<dbReference type="PANTHER" id="PTHR45532:SF3">
    <property type="match status" value="1"/>
</dbReference>
<protein>
    <submittedName>
        <fullName evidence="3">Uncharacterized protein</fullName>
    </submittedName>
</protein>
<name>A0A8S3ZWD4_9EUPU</name>
<feature type="region of interest" description="Disordered" evidence="2">
    <location>
        <begin position="846"/>
        <end position="882"/>
    </location>
</feature>
<evidence type="ECO:0000256" key="2">
    <source>
        <dbReference type="SAM" id="MobiDB-lite"/>
    </source>
</evidence>
<dbReference type="EMBL" id="CAJHNH020006656">
    <property type="protein sequence ID" value="CAG5133957.1"/>
    <property type="molecule type" value="Genomic_DNA"/>
</dbReference>
<dbReference type="PANTHER" id="PTHR45532">
    <property type="entry name" value="WD REPEAT-CONTAINING PROTEIN 97"/>
    <property type="match status" value="1"/>
</dbReference>
<keyword evidence="1" id="KW-0853">WD repeat</keyword>
<evidence type="ECO:0000313" key="3">
    <source>
        <dbReference type="EMBL" id="CAG5133957.1"/>
    </source>
</evidence>
<evidence type="ECO:0000256" key="1">
    <source>
        <dbReference type="PROSITE-ProRule" id="PRU00221"/>
    </source>
</evidence>
<feature type="repeat" description="WD" evidence="1">
    <location>
        <begin position="269"/>
        <end position="311"/>
    </location>
</feature>
<feature type="compositionally biased region" description="Basic and acidic residues" evidence="2">
    <location>
        <begin position="1"/>
        <end position="10"/>
    </location>
</feature>
<dbReference type="PROSITE" id="PS50294">
    <property type="entry name" value="WD_REPEATS_REGION"/>
    <property type="match status" value="2"/>
</dbReference>
<evidence type="ECO:0000313" key="4">
    <source>
        <dbReference type="Proteomes" id="UP000678393"/>
    </source>
</evidence>
<dbReference type="OrthoDB" id="6262491at2759"/>
<dbReference type="SMART" id="SM00320">
    <property type="entry name" value="WD40"/>
    <property type="match status" value="5"/>
</dbReference>
<feature type="repeat" description="WD" evidence="1">
    <location>
        <begin position="228"/>
        <end position="261"/>
    </location>
</feature>
<dbReference type="Pfam" id="PF00400">
    <property type="entry name" value="WD40"/>
    <property type="match status" value="3"/>
</dbReference>
<organism evidence="3 4">
    <name type="scientific">Candidula unifasciata</name>
    <dbReference type="NCBI Taxonomy" id="100452"/>
    <lineage>
        <taxon>Eukaryota</taxon>
        <taxon>Metazoa</taxon>
        <taxon>Spiralia</taxon>
        <taxon>Lophotrochozoa</taxon>
        <taxon>Mollusca</taxon>
        <taxon>Gastropoda</taxon>
        <taxon>Heterobranchia</taxon>
        <taxon>Euthyneura</taxon>
        <taxon>Panpulmonata</taxon>
        <taxon>Eupulmonata</taxon>
        <taxon>Stylommatophora</taxon>
        <taxon>Helicina</taxon>
        <taxon>Helicoidea</taxon>
        <taxon>Geomitridae</taxon>
        <taxon>Candidula</taxon>
    </lineage>
</organism>
<feature type="non-terminal residue" evidence="3">
    <location>
        <position position="1069"/>
    </location>
</feature>
<dbReference type="Gene3D" id="2.130.10.10">
    <property type="entry name" value="YVTN repeat-like/Quinoprotein amine dehydrogenase"/>
    <property type="match status" value="2"/>
</dbReference>
<keyword evidence="4" id="KW-1185">Reference proteome</keyword>
<gene>
    <name evidence="3" type="ORF">CUNI_LOCUS19515</name>
</gene>
<proteinExistence type="predicted"/>
<accession>A0A8S3ZWD4</accession>
<feature type="region of interest" description="Disordered" evidence="2">
    <location>
        <begin position="1"/>
        <end position="24"/>
    </location>
</feature>
<dbReference type="InterPro" id="IPR036322">
    <property type="entry name" value="WD40_repeat_dom_sf"/>
</dbReference>
<sequence length="1069" mass="120558">MSPAKSRDSLSETESNDFCEENTSSQFQSISSGIVLKATYEHEKKSTEIICVTYNERMRLFAIVDSSGITTWKRDAVEPRVHRALVYPNYEYRLIANMVYAKKYNCYFVLAKDFSLKVYNKDFVEMCSVCAEMRSVMFMLFNPIRDELVTGGVAGTQVWGFYQQSVDKFGDLRAHGSYGLTLKHELSSVGGGWVKHVELDHSLEHLYCCSDHDLYVYDLEGNLLFKFERAHSMSITGCRYSRHATVLITSSLDSEVKVWSLLGGLVHIFRGHSRAVTNLILHPATSSIVITCSLDGTVRMWSLDTMDCLSSVVVSVDGLQWMGLTDDNLLYLGTLRALTLWNLNYNVQFRALIRSPVTQMVRCGCKGKTTRIVAISDDNSVRIMARSNIKSLTTVLPPPNISPLQHIMSVCYSREFSVVYLLINPQEIWVYTARTDPACRVAIWHMTDIQKKLSVLNTGLAGSKNHISVLSQDKPSTLPAAKENKNEGLARCCCITVLPSAVTVWSSSGYSCPIRDSYLLVGLEDGRILFMDPVIKGERYLELKTGKDPVLEMCQDNAHGALVTVHKVKDVVRILVWCVPDLTLQHELFTAAGLKDFVRESSILMTGHASGSVVFHTLEPVRDVGHHKTRNVPMYEELINMNHKPEHLASVMTVDVCTALKIFCSCSEDGCIKIWHEKVLLTEIMLDSSLSSVCFLNNRGDLLVGYQKHIFYIDHTKVCPQLEIPESDVDSFDKESYICEDPAVLNEGVAPNHDHVTLENYLVPFDIEFSKDFLEGRVALEPENEKEEVSDDDVMSQISRAPTDVYKSAGSTPQRRLSYVDLILSSEVNKYDLLKQMKKTLDYLAGKESLQQKQSRKSRPQPDDRSEKLKAKKKVEKSYSKSDIKKRMDIKFSFPHFGKSPGPTPESSRSTTPEISSEAEEELRELSTTSEVNIPLQPVEEENIDSTVTSFPKMEDTEKLKLKTTTDLFAPRTKFGLADVKVDVKTLMTDIKKATLTAPQQRPDSETRQSQRMSVTDSRAKEKSGGRERRVKKKMMSTPQRKTTKMKRPDKIENGNINNEPPTQIHTLG</sequence>
<feature type="region of interest" description="Disordered" evidence="2">
    <location>
        <begin position="894"/>
        <end position="951"/>
    </location>
</feature>
<dbReference type="AlphaFoldDB" id="A0A8S3ZWD4"/>
<feature type="compositionally biased region" description="Basic and acidic residues" evidence="2">
    <location>
        <begin position="860"/>
        <end position="869"/>
    </location>
</feature>
<feature type="region of interest" description="Disordered" evidence="2">
    <location>
        <begin position="992"/>
        <end position="1069"/>
    </location>
</feature>
<dbReference type="SUPFAM" id="SSF50978">
    <property type="entry name" value="WD40 repeat-like"/>
    <property type="match status" value="1"/>
</dbReference>
<dbReference type="InterPro" id="IPR001680">
    <property type="entry name" value="WD40_rpt"/>
</dbReference>
<dbReference type="InterPro" id="IPR015943">
    <property type="entry name" value="WD40/YVTN_repeat-like_dom_sf"/>
</dbReference>
<reference evidence="3" key="1">
    <citation type="submission" date="2021-04" db="EMBL/GenBank/DDBJ databases">
        <authorList>
            <consortium name="Molecular Ecology Group"/>
        </authorList>
    </citation>
    <scope>NUCLEOTIDE SEQUENCE</scope>
</reference>